<gene>
    <name evidence="3" type="ORF">B0T24DRAFT_594610</name>
</gene>
<dbReference type="PANTHER" id="PTHR38788">
    <property type="entry name" value="CLR5 DOMAIN-CONTAINING PROTEIN"/>
    <property type="match status" value="1"/>
</dbReference>
<dbReference type="InterPro" id="IPR025676">
    <property type="entry name" value="Clr5_dom"/>
</dbReference>
<evidence type="ECO:0000313" key="3">
    <source>
        <dbReference type="EMBL" id="KAK3374526.1"/>
    </source>
</evidence>
<accession>A0AAE0KDH0</accession>
<evidence type="ECO:0000313" key="4">
    <source>
        <dbReference type="Proteomes" id="UP001287356"/>
    </source>
</evidence>
<keyword evidence="4" id="KW-1185">Reference proteome</keyword>
<dbReference type="PANTHER" id="PTHR38788:SF3">
    <property type="entry name" value="CLR5 DOMAIN-CONTAINING PROTEIN"/>
    <property type="match status" value="1"/>
</dbReference>
<dbReference type="AlphaFoldDB" id="A0AAE0KDH0"/>
<reference evidence="3" key="1">
    <citation type="journal article" date="2023" name="Mol. Phylogenet. Evol.">
        <title>Genome-scale phylogeny and comparative genomics of the fungal order Sordariales.</title>
        <authorList>
            <person name="Hensen N."/>
            <person name="Bonometti L."/>
            <person name="Westerberg I."/>
            <person name="Brannstrom I.O."/>
            <person name="Guillou S."/>
            <person name="Cros-Aarteil S."/>
            <person name="Calhoun S."/>
            <person name="Haridas S."/>
            <person name="Kuo A."/>
            <person name="Mondo S."/>
            <person name="Pangilinan J."/>
            <person name="Riley R."/>
            <person name="LaButti K."/>
            <person name="Andreopoulos B."/>
            <person name="Lipzen A."/>
            <person name="Chen C."/>
            <person name="Yan M."/>
            <person name="Daum C."/>
            <person name="Ng V."/>
            <person name="Clum A."/>
            <person name="Steindorff A."/>
            <person name="Ohm R.A."/>
            <person name="Martin F."/>
            <person name="Silar P."/>
            <person name="Natvig D.O."/>
            <person name="Lalanne C."/>
            <person name="Gautier V."/>
            <person name="Ament-Velasquez S.L."/>
            <person name="Kruys A."/>
            <person name="Hutchinson M.I."/>
            <person name="Powell A.J."/>
            <person name="Barry K."/>
            <person name="Miller A.N."/>
            <person name="Grigoriev I.V."/>
            <person name="Debuchy R."/>
            <person name="Gladieux P."/>
            <person name="Hiltunen Thoren M."/>
            <person name="Johannesson H."/>
        </authorList>
    </citation>
    <scope>NUCLEOTIDE SEQUENCE</scope>
    <source>
        <strain evidence="3">CBS 958.72</strain>
    </source>
</reference>
<organism evidence="3 4">
    <name type="scientific">Lasiosphaeria ovina</name>
    <dbReference type="NCBI Taxonomy" id="92902"/>
    <lineage>
        <taxon>Eukaryota</taxon>
        <taxon>Fungi</taxon>
        <taxon>Dikarya</taxon>
        <taxon>Ascomycota</taxon>
        <taxon>Pezizomycotina</taxon>
        <taxon>Sordariomycetes</taxon>
        <taxon>Sordariomycetidae</taxon>
        <taxon>Sordariales</taxon>
        <taxon>Lasiosphaeriaceae</taxon>
        <taxon>Lasiosphaeria</taxon>
    </lineage>
</organism>
<name>A0AAE0KDH0_9PEZI</name>
<comment type="caution">
    <text evidence="3">The sequence shown here is derived from an EMBL/GenBank/DDBJ whole genome shotgun (WGS) entry which is preliminary data.</text>
</comment>
<evidence type="ECO:0000259" key="2">
    <source>
        <dbReference type="Pfam" id="PF14420"/>
    </source>
</evidence>
<reference evidence="3" key="2">
    <citation type="submission" date="2023-06" db="EMBL/GenBank/DDBJ databases">
        <authorList>
            <consortium name="Lawrence Berkeley National Laboratory"/>
            <person name="Haridas S."/>
            <person name="Hensen N."/>
            <person name="Bonometti L."/>
            <person name="Westerberg I."/>
            <person name="Brannstrom I.O."/>
            <person name="Guillou S."/>
            <person name="Cros-Aarteil S."/>
            <person name="Calhoun S."/>
            <person name="Kuo A."/>
            <person name="Mondo S."/>
            <person name="Pangilinan J."/>
            <person name="Riley R."/>
            <person name="Labutti K."/>
            <person name="Andreopoulos B."/>
            <person name="Lipzen A."/>
            <person name="Chen C."/>
            <person name="Yanf M."/>
            <person name="Daum C."/>
            <person name="Ng V."/>
            <person name="Clum A."/>
            <person name="Steindorff A."/>
            <person name="Ohm R."/>
            <person name="Martin F."/>
            <person name="Silar P."/>
            <person name="Natvig D."/>
            <person name="Lalanne C."/>
            <person name="Gautier V."/>
            <person name="Ament-Velasquez S.L."/>
            <person name="Kruys A."/>
            <person name="Hutchinson M.I."/>
            <person name="Powell A.J."/>
            <person name="Barry K."/>
            <person name="Miller A.N."/>
            <person name="Grigoriev I.V."/>
            <person name="Debuchy R."/>
            <person name="Gladieux P."/>
            <person name="Thoren M.H."/>
            <person name="Johannesson H."/>
        </authorList>
    </citation>
    <scope>NUCLEOTIDE SEQUENCE</scope>
    <source>
        <strain evidence="3">CBS 958.72</strain>
    </source>
</reference>
<feature type="domain" description="Clr5" evidence="2">
    <location>
        <begin position="47"/>
        <end position="97"/>
    </location>
</feature>
<feature type="region of interest" description="Disordered" evidence="1">
    <location>
        <begin position="1"/>
        <end position="46"/>
    </location>
</feature>
<sequence length="519" mass="58766">MDSHQLEDAVDTDSPENPVAEPPPLEPSASTGQPAATDPLLGPRPATLDTCRDEIYHLYISENKTLAEVRETLKRDFDLDVKPKPLKTKLGKWGYSKNLKRGDALQIIQTKARREAQGKQSAVFLRGRVVDIDKVARHAKRAGLLHPQQQQTALPDESRALVATRDVVCITPPPSLPGSLPVIQQWRVPEKILVDVDALIRGMFEARSWRPNGHDLLIRSSWSQTSESITLERFRANLNNGSDAARRSDFGVAFDYWKAAFIQVETLVKAEYHDVIPNLVQRINDLNAEGQGDVAARLKTHIAECCRTFAALTKTNSSRLSILRGLGQLDMAHMVDVEEKILRCFKELFEDECYLGPLYYNSFVMMINTARRRLQRSPWIGFDECLPDLSRLDALFGPWDRRTLDVASLRVEILILRGRLGEAEAEARAFVDRADAVQNDEWQRFYNLTRACFFLGSAQYALRKRGEAIESLSDAQRYEVELSKLNDFGIFTGEKVRIKIYLEALKDENWARTEAPGEC</sequence>
<protein>
    <recommendedName>
        <fullName evidence="2">Clr5 domain-containing protein</fullName>
    </recommendedName>
</protein>
<proteinExistence type="predicted"/>
<dbReference type="Pfam" id="PF14420">
    <property type="entry name" value="Clr5"/>
    <property type="match status" value="1"/>
</dbReference>
<dbReference type="EMBL" id="JAULSN010000004">
    <property type="protein sequence ID" value="KAK3374526.1"/>
    <property type="molecule type" value="Genomic_DNA"/>
</dbReference>
<dbReference type="Proteomes" id="UP001287356">
    <property type="component" value="Unassembled WGS sequence"/>
</dbReference>
<evidence type="ECO:0000256" key="1">
    <source>
        <dbReference type="SAM" id="MobiDB-lite"/>
    </source>
</evidence>